<dbReference type="EMBL" id="MT144268">
    <property type="protein sequence ID" value="QJA51497.1"/>
    <property type="molecule type" value="Genomic_DNA"/>
</dbReference>
<dbReference type="EMBL" id="MT142380">
    <property type="protein sequence ID" value="QJA79422.1"/>
    <property type="molecule type" value="Genomic_DNA"/>
</dbReference>
<dbReference type="AlphaFoldDB" id="A0A6H1ZW02"/>
<name>A0A6H1ZW02_9ZZZZ</name>
<evidence type="ECO:0000313" key="2">
    <source>
        <dbReference type="EMBL" id="QJA62856.1"/>
    </source>
</evidence>
<sequence length="399" mass="45060">MPSDRHLPDWIEGFLEYTENSEPPTPYRLWTAISVVAAALQRKCCLRWGSLDFYPNLYVVLVGPSGGPRKTTAMTPGRKFLDTTGVKVAADATTRESLIRELRFSGEADVDPEEGTLGPIHASLTVYSKELTVFLGYNNRELMANLTDWYDCADQWVYKTKHEGIDDIKGVWMNLLGATTPDLIQLSLPRDAIGGGLTSRIIFVFEQIRGKTVIMPTFPQDLGEQLQMDLDKLHTMKGDFKITPKFLDKFTEWRYAQDANPPFRDSRLSGYMERRPAHILKLCISLSASRSDSMVITDEDLERGIKILTMTEKKMPLTFSGVGKSSEADILSKVWMEVGARGTTTFGELMAMFYYDADKQTMDRVLATLKSAGFIDIGHEGTKQVITYINREERKDENM</sequence>
<organism evidence="1">
    <name type="scientific">viral metagenome</name>
    <dbReference type="NCBI Taxonomy" id="1070528"/>
    <lineage>
        <taxon>unclassified sequences</taxon>
        <taxon>metagenomes</taxon>
        <taxon>organismal metagenomes</taxon>
    </lineage>
</organism>
<reference evidence="1" key="1">
    <citation type="submission" date="2020-03" db="EMBL/GenBank/DDBJ databases">
        <title>The deep terrestrial virosphere.</title>
        <authorList>
            <person name="Holmfeldt K."/>
            <person name="Nilsson E."/>
            <person name="Simone D."/>
            <person name="Lopez-Fernandez M."/>
            <person name="Wu X."/>
            <person name="de Brujin I."/>
            <person name="Lundin D."/>
            <person name="Andersson A."/>
            <person name="Bertilsson S."/>
            <person name="Dopson M."/>
        </authorList>
    </citation>
    <scope>NUCLEOTIDE SEQUENCE</scope>
    <source>
        <strain evidence="3">MM415A00890</strain>
        <strain evidence="2">MM415B00713</strain>
        <strain evidence="1">TM448A02173</strain>
    </source>
</reference>
<evidence type="ECO:0000313" key="3">
    <source>
        <dbReference type="EMBL" id="QJA79422.1"/>
    </source>
</evidence>
<gene>
    <name evidence="3" type="ORF">MM415A00890_0020</name>
    <name evidence="2" type="ORF">MM415B00713_0026</name>
    <name evidence="1" type="ORF">TM448A02173_0003</name>
</gene>
<protein>
    <submittedName>
        <fullName evidence="1">Putative primase</fullName>
    </submittedName>
</protein>
<accession>A0A6H1ZW02</accession>
<dbReference type="EMBL" id="MT141483">
    <property type="protein sequence ID" value="QJA62856.1"/>
    <property type="molecule type" value="Genomic_DNA"/>
</dbReference>
<evidence type="ECO:0000313" key="1">
    <source>
        <dbReference type="EMBL" id="QJA51497.1"/>
    </source>
</evidence>
<proteinExistence type="predicted"/>